<evidence type="ECO:0000259" key="5">
    <source>
        <dbReference type="Pfam" id="PF00171"/>
    </source>
</evidence>
<dbReference type="OrthoDB" id="310895at2759"/>
<dbReference type="CDD" id="cd07091">
    <property type="entry name" value="ALDH_F1-2_Ald2-like"/>
    <property type="match status" value="1"/>
</dbReference>
<name>A0A8H4UC57_9HYPO</name>
<feature type="domain" description="Aldehyde dehydrogenase" evidence="5">
    <location>
        <begin position="59"/>
        <end position="521"/>
    </location>
</feature>
<dbReference type="InterPro" id="IPR016161">
    <property type="entry name" value="Ald_DH/histidinol_DH"/>
</dbReference>
<keyword evidence="2" id="KW-0560">Oxidoreductase</keyword>
<keyword evidence="7" id="KW-1185">Reference proteome</keyword>
<accession>A0A8H4UC57</accession>
<dbReference type="EC" id="1.2.1.3" evidence="3"/>
<evidence type="ECO:0000256" key="2">
    <source>
        <dbReference type="ARBA" id="ARBA00023002"/>
    </source>
</evidence>
<organism evidence="6 7">
    <name type="scientific">Fusarium sarcochroum</name>
    <dbReference type="NCBI Taxonomy" id="1208366"/>
    <lineage>
        <taxon>Eukaryota</taxon>
        <taxon>Fungi</taxon>
        <taxon>Dikarya</taxon>
        <taxon>Ascomycota</taxon>
        <taxon>Pezizomycotina</taxon>
        <taxon>Sordariomycetes</taxon>
        <taxon>Hypocreomycetidae</taxon>
        <taxon>Hypocreales</taxon>
        <taxon>Nectriaceae</taxon>
        <taxon>Fusarium</taxon>
        <taxon>Fusarium lateritium species complex</taxon>
    </lineage>
</organism>
<evidence type="ECO:0000313" key="7">
    <source>
        <dbReference type="Proteomes" id="UP000622797"/>
    </source>
</evidence>
<reference evidence="6" key="1">
    <citation type="journal article" date="2020" name="BMC Genomics">
        <title>Correction to: Identification and distribution of gene clusters required for synthesis of sphingolipid metabolism inhibitors in diverse species of the filamentous fungus Fusarium.</title>
        <authorList>
            <person name="Kim H.S."/>
            <person name="Lohmar J.M."/>
            <person name="Busman M."/>
            <person name="Brown D.W."/>
            <person name="Naumann T.A."/>
            <person name="Divon H.H."/>
            <person name="Lysoe E."/>
            <person name="Uhlig S."/>
            <person name="Proctor R.H."/>
        </authorList>
    </citation>
    <scope>NUCLEOTIDE SEQUENCE</scope>
    <source>
        <strain evidence="6">NRRL 20472</strain>
    </source>
</reference>
<evidence type="ECO:0000256" key="4">
    <source>
        <dbReference type="ARBA" id="ARBA00049194"/>
    </source>
</evidence>
<dbReference type="Proteomes" id="UP000622797">
    <property type="component" value="Unassembled WGS sequence"/>
</dbReference>
<dbReference type="FunFam" id="3.40.309.10:FF:000012">
    <property type="entry name" value="Betaine aldehyde dehydrogenase"/>
    <property type="match status" value="1"/>
</dbReference>
<evidence type="ECO:0000313" key="6">
    <source>
        <dbReference type="EMBL" id="KAF4973702.1"/>
    </source>
</evidence>
<dbReference type="InterPro" id="IPR016163">
    <property type="entry name" value="Ald_DH_C"/>
</dbReference>
<comment type="caution">
    <text evidence="6">The sequence shown here is derived from an EMBL/GenBank/DDBJ whole genome shotgun (WGS) entry which is preliminary data.</text>
</comment>
<gene>
    <name evidence="6" type="ORF">FSARC_91</name>
</gene>
<sequence>MSATFLSADLVAPNGIRLKQPLGLFINNEFVKAKSSQTITAINPALVSFWKSFSSSTFSDEQEIAIVQAAGSEDVDIAVQAARDALNGPWGDLSPTQRGRMLSLLADIVQANATTLATIESWNSGKPYQIALDEDVEEVISVFRYYAGYADKLQGQVIETEKNRHIFTTREPIGVCGQIIPWNYPLSMAAWKLAPAIATGNCIVMKAAEQTPLSILYLASLVPEAGYPKGVINIINGYGRDAGAALASHVDVDKIAFTGSTETGKTIMKLASANLKSITLETGKHQGGKSPLLVFEDADLDKAAYWAHIGVMSNAGQVCTANSRVFVHEKVYDQFLQRFLDNIRGAKIGDPFGTETFQGPQINMSQRDRVLRYIDIGKSEGATLAIGGNIWGNSTSRKGFFLEPTVFTDVTDDMTICREEIFGPVAAVAKFKTEEEALERANDIPFGLGAAVFTRDISRVHRVSRKIKSGRVPITNSKVAVWVNSSNDSDIRAPFGGFKQSGIGLECGQAGIEAYTAVKTVLVTLD</sequence>
<dbReference type="InterPro" id="IPR015590">
    <property type="entry name" value="Aldehyde_DH_dom"/>
</dbReference>
<dbReference type="PANTHER" id="PTHR11699">
    <property type="entry name" value="ALDEHYDE DEHYDROGENASE-RELATED"/>
    <property type="match status" value="1"/>
</dbReference>
<dbReference type="Gene3D" id="3.40.605.10">
    <property type="entry name" value="Aldehyde Dehydrogenase, Chain A, domain 1"/>
    <property type="match status" value="1"/>
</dbReference>
<protein>
    <recommendedName>
        <fullName evidence="3">aldehyde dehydrogenase (NAD(+))</fullName>
        <ecNumber evidence="3">1.2.1.3</ecNumber>
    </recommendedName>
</protein>
<reference evidence="6" key="2">
    <citation type="submission" date="2020-05" db="EMBL/GenBank/DDBJ databases">
        <authorList>
            <person name="Kim H.-S."/>
            <person name="Proctor R.H."/>
            <person name="Brown D.W."/>
        </authorList>
    </citation>
    <scope>NUCLEOTIDE SEQUENCE</scope>
    <source>
        <strain evidence="6">NRRL 20472</strain>
    </source>
</reference>
<dbReference type="GO" id="GO:0004029">
    <property type="term" value="F:aldehyde dehydrogenase (NAD+) activity"/>
    <property type="evidence" value="ECO:0007669"/>
    <property type="project" value="UniProtKB-EC"/>
</dbReference>
<evidence type="ECO:0000256" key="3">
    <source>
        <dbReference type="ARBA" id="ARBA00024226"/>
    </source>
</evidence>
<dbReference type="InterPro" id="IPR016162">
    <property type="entry name" value="Ald_DH_N"/>
</dbReference>
<dbReference type="AlphaFoldDB" id="A0A8H4UC57"/>
<comment type="similarity">
    <text evidence="1">Belongs to the aldehyde dehydrogenase family.</text>
</comment>
<proteinExistence type="inferred from homology"/>
<dbReference type="Pfam" id="PF00171">
    <property type="entry name" value="Aldedh"/>
    <property type="match status" value="1"/>
</dbReference>
<comment type="catalytic activity">
    <reaction evidence="4">
        <text>an aldehyde + NAD(+) + H2O = a carboxylate + NADH + 2 H(+)</text>
        <dbReference type="Rhea" id="RHEA:16185"/>
        <dbReference type="ChEBI" id="CHEBI:15377"/>
        <dbReference type="ChEBI" id="CHEBI:15378"/>
        <dbReference type="ChEBI" id="CHEBI:17478"/>
        <dbReference type="ChEBI" id="CHEBI:29067"/>
        <dbReference type="ChEBI" id="CHEBI:57540"/>
        <dbReference type="ChEBI" id="CHEBI:57945"/>
        <dbReference type="EC" id="1.2.1.3"/>
    </reaction>
</comment>
<evidence type="ECO:0000256" key="1">
    <source>
        <dbReference type="ARBA" id="ARBA00009986"/>
    </source>
</evidence>
<dbReference type="Gene3D" id="3.40.309.10">
    <property type="entry name" value="Aldehyde Dehydrogenase, Chain A, domain 2"/>
    <property type="match status" value="1"/>
</dbReference>
<dbReference type="FunFam" id="3.40.605.10:FF:000001">
    <property type="entry name" value="Aldehyde dehydrogenase 1"/>
    <property type="match status" value="1"/>
</dbReference>
<dbReference type="EMBL" id="JABEXW010000007">
    <property type="protein sequence ID" value="KAF4973702.1"/>
    <property type="molecule type" value="Genomic_DNA"/>
</dbReference>
<dbReference type="SUPFAM" id="SSF53720">
    <property type="entry name" value="ALDH-like"/>
    <property type="match status" value="1"/>
</dbReference>